<evidence type="ECO:0000313" key="2">
    <source>
        <dbReference type="EMBL" id="GEL54543.1"/>
    </source>
</evidence>
<proteinExistence type="predicted"/>
<gene>
    <name evidence="2" type="ORF">ABO01nite_25500</name>
</gene>
<dbReference type="SUPFAM" id="SSF48452">
    <property type="entry name" value="TPR-like"/>
    <property type="match status" value="1"/>
</dbReference>
<feature type="region of interest" description="Disordered" evidence="1">
    <location>
        <begin position="13"/>
        <end position="89"/>
    </location>
</feature>
<organism evidence="2 3">
    <name type="scientific">Asaia bogorensis NBRC 16594</name>
    <dbReference type="NCBI Taxonomy" id="1231624"/>
    <lineage>
        <taxon>Bacteria</taxon>
        <taxon>Pseudomonadati</taxon>
        <taxon>Pseudomonadota</taxon>
        <taxon>Alphaproteobacteria</taxon>
        <taxon>Acetobacterales</taxon>
        <taxon>Acetobacteraceae</taxon>
        <taxon>Asaia</taxon>
    </lineage>
</organism>
<accession>A0AAN4R3M0</accession>
<protein>
    <recommendedName>
        <fullName evidence="4">Tetratricopeptide repeat domain protein</fullName>
    </recommendedName>
</protein>
<dbReference type="Proteomes" id="UP000321287">
    <property type="component" value="Unassembled WGS sequence"/>
</dbReference>
<comment type="caution">
    <text evidence="2">The sequence shown here is derived from an EMBL/GenBank/DDBJ whole genome shotgun (WGS) entry which is preliminary data.</text>
</comment>
<name>A0AAN4R3M0_9PROT</name>
<keyword evidence="3" id="KW-1185">Reference proteome</keyword>
<dbReference type="Gene3D" id="1.25.40.10">
    <property type="entry name" value="Tetratricopeptide repeat domain"/>
    <property type="match status" value="1"/>
</dbReference>
<dbReference type="InterPro" id="IPR011990">
    <property type="entry name" value="TPR-like_helical_dom_sf"/>
</dbReference>
<feature type="compositionally biased region" description="Pro residues" evidence="1">
    <location>
        <begin position="77"/>
        <end position="86"/>
    </location>
</feature>
<dbReference type="EMBL" id="BJVS01000008">
    <property type="protein sequence ID" value="GEL54543.1"/>
    <property type="molecule type" value="Genomic_DNA"/>
</dbReference>
<evidence type="ECO:0000313" key="3">
    <source>
        <dbReference type="Proteomes" id="UP000321287"/>
    </source>
</evidence>
<dbReference type="Pfam" id="PF13371">
    <property type="entry name" value="TPR_9"/>
    <property type="match status" value="1"/>
</dbReference>
<sequence length="243" mass="25681">MGSAAFVVLALSPARGSPDGHPAPGHKPGLHSAATSPAIPDKTSTSGADKEPNASVGTPPAMRDNDKSDSAKASPGAKPPSAPKPDPLQETNKALRMAHTPTEARALERRAETLRQKNLSASTRLLLENADSSLKAHDYRKAEAALDNALVLQPDKPFIRRGRARVRYAAGDFEGAISDLGVALQKDPDDPLSWQLLSQVEEERHDLKAALQAARQLLVVDPLASGGAKRVKALQAQLDGRAI</sequence>
<dbReference type="AlphaFoldDB" id="A0AAN4R3M0"/>
<reference evidence="2 3" key="1">
    <citation type="submission" date="2019-07" db="EMBL/GenBank/DDBJ databases">
        <title>Whole genome shotgun sequence of Asaia bogorensis NBRC 16594.</title>
        <authorList>
            <person name="Hosoyama A."/>
            <person name="Uohara A."/>
            <person name="Ohji S."/>
            <person name="Ichikawa N."/>
        </authorList>
    </citation>
    <scope>NUCLEOTIDE SEQUENCE [LARGE SCALE GENOMIC DNA]</scope>
    <source>
        <strain evidence="2 3">NBRC 16594</strain>
    </source>
</reference>
<evidence type="ECO:0000256" key="1">
    <source>
        <dbReference type="SAM" id="MobiDB-lite"/>
    </source>
</evidence>
<dbReference type="KEGG" id="abg:Asbog_02771"/>
<evidence type="ECO:0008006" key="4">
    <source>
        <dbReference type="Google" id="ProtNLM"/>
    </source>
</evidence>